<dbReference type="InterPro" id="IPR002734">
    <property type="entry name" value="RibDG_C"/>
</dbReference>
<sequence>MKPHIICHMITSLDGGLHPSRFTKSPDGERSEWSDAYETIHKSLKGDAWMVGRVTMAEISKAGAHPPQGPFEVDRSLNVANRDASSYAIALDRSGKVHFKSGDLDGDHVIVLLGKDIADSHLAELKADGVSYIVAKGDEMDLKAMMETLGREFGIKRLLLEGGGSINGSLFAAGLADELSLLVCPALDSRKGADRMVEFGEEGLAGKCELSLASCEQLDKGMLHLRYKVS</sequence>
<dbReference type="OrthoDB" id="9800865at2"/>
<reference evidence="5 6" key="1">
    <citation type="submission" date="2019-06" db="EMBL/GenBank/DDBJ databases">
        <title>Sorghum-associated microbial communities from plants grown in Nebraska, USA.</title>
        <authorList>
            <person name="Schachtman D."/>
        </authorList>
    </citation>
    <scope>NUCLEOTIDE SEQUENCE [LARGE SCALE GENOMIC DNA]</scope>
    <source>
        <strain evidence="5 6">1225</strain>
    </source>
</reference>
<dbReference type="AlphaFoldDB" id="A0A561R700"/>
<dbReference type="GO" id="GO:0008703">
    <property type="term" value="F:5-amino-6-(5-phosphoribosylamino)uracil reductase activity"/>
    <property type="evidence" value="ECO:0007669"/>
    <property type="project" value="InterPro"/>
</dbReference>
<gene>
    <name evidence="5" type="ORF">FHW37_101188</name>
</gene>
<feature type="domain" description="Bacterial bifunctional deaminase-reductase C-terminal" evidence="4">
    <location>
        <begin position="3"/>
        <end position="223"/>
    </location>
</feature>
<evidence type="ECO:0000259" key="4">
    <source>
        <dbReference type="Pfam" id="PF01872"/>
    </source>
</evidence>
<comment type="caution">
    <text evidence="5">The sequence shown here is derived from an EMBL/GenBank/DDBJ whole genome shotgun (WGS) entry which is preliminary data.</text>
</comment>
<evidence type="ECO:0000256" key="1">
    <source>
        <dbReference type="ARBA" id="ARBA00005104"/>
    </source>
</evidence>
<evidence type="ECO:0000313" key="5">
    <source>
        <dbReference type="EMBL" id="TWF58384.1"/>
    </source>
</evidence>
<evidence type="ECO:0000256" key="3">
    <source>
        <dbReference type="ARBA" id="ARBA00023002"/>
    </source>
</evidence>
<dbReference type="Pfam" id="PF01872">
    <property type="entry name" value="RibD_C"/>
    <property type="match status" value="1"/>
</dbReference>
<dbReference type="Proteomes" id="UP000320653">
    <property type="component" value="Unassembled WGS sequence"/>
</dbReference>
<dbReference type="InterPro" id="IPR024072">
    <property type="entry name" value="DHFR-like_dom_sf"/>
</dbReference>
<keyword evidence="6" id="KW-1185">Reference proteome</keyword>
<keyword evidence="2" id="KW-0521">NADP</keyword>
<keyword evidence="3" id="KW-0560">Oxidoreductase</keyword>
<dbReference type="InterPro" id="IPR050765">
    <property type="entry name" value="Riboflavin_Biosynth_HTPR"/>
</dbReference>
<protein>
    <submittedName>
        <fullName evidence="5">Riboflavin biosynthesis pyrimidine reductase</fullName>
    </submittedName>
</protein>
<accession>A0A561R700</accession>
<dbReference type="Gene3D" id="3.40.430.10">
    <property type="entry name" value="Dihydrofolate Reductase, subunit A"/>
    <property type="match status" value="1"/>
</dbReference>
<dbReference type="EMBL" id="VIWP01000001">
    <property type="protein sequence ID" value="TWF58384.1"/>
    <property type="molecule type" value="Genomic_DNA"/>
</dbReference>
<proteinExistence type="predicted"/>
<evidence type="ECO:0000313" key="6">
    <source>
        <dbReference type="Proteomes" id="UP000320653"/>
    </source>
</evidence>
<organism evidence="5 6">
    <name type="scientific">Neorhizobium alkalisoli</name>
    <dbReference type="NCBI Taxonomy" id="528178"/>
    <lineage>
        <taxon>Bacteria</taxon>
        <taxon>Pseudomonadati</taxon>
        <taxon>Pseudomonadota</taxon>
        <taxon>Alphaproteobacteria</taxon>
        <taxon>Hyphomicrobiales</taxon>
        <taxon>Rhizobiaceae</taxon>
        <taxon>Rhizobium/Agrobacterium group</taxon>
        <taxon>Neorhizobium</taxon>
    </lineage>
</organism>
<dbReference type="RefSeq" id="WP_145631410.1">
    <property type="nucleotide sequence ID" value="NZ_VIWP01000001.1"/>
</dbReference>
<name>A0A561R700_9HYPH</name>
<evidence type="ECO:0000256" key="2">
    <source>
        <dbReference type="ARBA" id="ARBA00022857"/>
    </source>
</evidence>
<dbReference type="GO" id="GO:0009231">
    <property type="term" value="P:riboflavin biosynthetic process"/>
    <property type="evidence" value="ECO:0007669"/>
    <property type="project" value="InterPro"/>
</dbReference>
<dbReference type="PANTHER" id="PTHR38011">
    <property type="entry name" value="DIHYDROFOLATE REDUCTASE FAMILY PROTEIN (AFU_ORTHOLOGUE AFUA_8G06820)"/>
    <property type="match status" value="1"/>
</dbReference>
<comment type="pathway">
    <text evidence="1">Cofactor biosynthesis; riboflavin biosynthesis.</text>
</comment>
<dbReference type="SUPFAM" id="SSF53597">
    <property type="entry name" value="Dihydrofolate reductase-like"/>
    <property type="match status" value="1"/>
</dbReference>
<dbReference type="PANTHER" id="PTHR38011:SF7">
    <property type="entry name" value="2,5-DIAMINO-6-RIBOSYLAMINO-4(3H)-PYRIMIDINONE 5'-PHOSPHATE REDUCTASE"/>
    <property type="match status" value="1"/>
</dbReference>